<evidence type="ECO:0000313" key="4">
    <source>
        <dbReference type="Proteomes" id="UP000199354"/>
    </source>
</evidence>
<dbReference type="GO" id="GO:0016757">
    <property type="term" value="F:glycosyltransferase activity"/>
    <property type="evidence" value="ECO:0007669"/>
    <property type="project" value="InterPro"/>
</dbReference>
<dbReference type="STRING" id="490189.SAMN02927903_02735"/>
<dbReference type="InterPro" id="IPR008928">
    <property type="entry name" value="6-hairpin_glycosidase_sf"/>
</dbReference>
<feature type="domain" description="Glycosyl transferase family 1" evidence="1">
    <location>
        <begin position="206"/>
        <end position="383"/>
    </location>
</feature>
<dbReference type="PANTHER" id="PTHR12526:SF572">
    <property type="entry name" value="BLL5144 PROTEIN"/>
    <property type="match status" value="1"/>
</dbReference>
<evidence type="ECO:0000259" key="1">
    <source>
        <dbReference type="Pfam" id="PF00534"/>
    </source>
</evidence>
<reference evidence="3 4" key="1">
    <citation type="submission" date="2016-10" db="EMBL/GenBank/DDBJ databases">
        <authorList>
            <person name="de Groot N.N."/>
        </authorList>
    </citation>
    <scope>NUCLEOTIDE SEQUENCE [LARGE SCALE GENOMIC DNA]</scope>
    <source>
        <strain evidence="3 4">CGMCC 1.7031</strain>
    </source>
</reference>
<dbReference type="Pfam" id="PF00534">
    <property type="entry name" value="Glycos_transf_1"/>
    <property type="match status" value="1"/>
</dbReference>
<dbReference type="Gene3D" id="1.50.10.20">
    <property type="match status" value="1"/>
</dbReference>
<dbReference type="Pfam" id="PF13439">
    <property type="entry name" value="Glyco_transf_4"/>
    <property type="match status" value="1"/>
</dbReference>
<proteinExistence type="predicted"/>
<dbReference type="SUPFAM" id="SSF48208">
    <property type="entry name" value="Six-hairpin glycosidases"/>
    <property type="match status" value="1"/>
</dbReference>
<name>A0A1G5JIH8_9FLAO</name>
<dbReference type="RefSeq" id="WP_091145182.1">
    <property type="nucleotide sequence ID" value="NZ_FMVF01000014.1"/>
</dbReference>
<feature type="domain" description="Glycosyltransferase subfamily 4-like N-terminal" evidence="2">
    <location>
        <begin position="44"/>
        <end position="198"/>
    </location>
</feature>
<dbReference type="Proteomes" id="UP000199354">
    <property type="component" value="Unassembled WGS sequence"/>
</dbReference>
<protein>
    <submittedName>
        <fullName evidence="3">Glycosyltransferase involved in cell wall bisynthesis</fullName>
    </submittedName>
</protein>
<dbReference type="Gene3D" id="3.40.50.2000">
    <property type="entry name" value="Glycogen Phosphorylase B"/>
    <property type="match status" value="2"/>
</dbReference>
<evidence type="ECO:0000313" key="3">
    <source>
        <dbReference type="EMBL" id="SCY88183.1"/>
    </source>
</evidence>
<dbReference type="PANTHER" id="PTHR12526">
    <property type="entry name" value="GLYCOSYLTRANSFERASE"/>
    <property type="match status" value="1"/>
</dbReference>
<dbReference type="SUPFAM" id="SSF53756">
    <property type="entry name" value="UDP-Glycosyltransferase/glycogen phosphorylase"/>
    <property type="match status" value="1"/>
</dbReference>
<keyword evidence="4" id="KW-1185">Reference proteome</keyword>
<sequence length="785" mass="89622">MKKYTSQKSASLLPVAIQKRSYRTDGHALPEILFLTTYPPRECGIATYSEDLIQALKKQFVYSFDLKVCAIESDQEQHDYPNPIVKYKLNTSQPASYENLTNRINADDNLKIVLIQHEFGLFAETTVAFNTFVARIKKPIVFVFHTVLPRPDAVFKQNVQHLLDRADGLIVMTHGAREILLRDYTTDDQKITVIPHGTHLVPHLDKKTLKQKYGLARRKVLSTFGLLSSGKGIETTLEALPSIVKSTPEVTFLIIGKTHPTVALREGEVYREQLQRRIAELGLEDHVLFINKYLPLDELLDYLQLTDVYLFTSKDPNQAVSGTFSYALSCGCPVVSTPIPHAREVLAGDSGLLFDFGDAGQLAQAVNRLLGDKDLRTRIVLNALHKITCTAWENSAVAHAKFLQRIARKRIELHYRNPEINLDHFKKLTTDFGMLQFSVLNRPDTGSGYTLDDNARALIALCQHYKLTRDATDLPYLQIYLDFICFCERPGGLFINYVDFHRNVTGQNQTVNLQDATGRAIWALGYLVSLSHLLPYTMIAQAEQLFGRAIRCAYDIHSPRAMAFIIKGLYYHNRAASINETLELSTVLANRLVQMYRHEASEDWRWFESYLTYANSLLPEALLCAYTLTDNEVYQNIAKRSFDFLIEKTFDQDCIKVVSNKTWHYKGTLCGQYGEQPIDVAYTVIALRKFHDIFKEKHYLEKMEMAFNWFLGNNHLEQVIYNPCTGGCFDGLEEHNVNLNQGAESTVSYLMARLMSYKYFGNETDSYAQRKRHKSMKTPQKKGTD</sequence>
<dbReference type="EMBL" id="FMVF01000014">
    <property type="protein sequence ID" value="SCY88183.1"/>
    <property type="molecule type" value="Genomic_DNA"/>
</dbReference>
<dbReference type="AlphaFoldDB" id="A0A1G5JIH8"/>
<dbReference type="InterPro" id="IPR028098">
    <property type="entry name" value="Glyco_trans_4-like_N"/>
</dbReference>
<dbReference type="GO" id="GO:0005975">
    <property type="term" value="P:carbohydrate metabolic process"/>
    <property type="evidence" value="ECO:0007669"/>
    <property type="project" value="InterPro"/>
</dbReference>
<accession>A0A1G5JIH8</accession>
<organism evidence="3 4">
    <name type="scientific">Flavobacterium caeni</name>
    <dbReference type="NCBI Taxonomy" id="490189"/>
    <lineage>
        <taxon>Bacteria</taxon>
        <taxon>Pseudomonadati</taxon>
        <taxon>Bacteroidota</taxon>
        <taxon>Flavobacteriia</taxon>
        <taxon>Flavobacteriales</taxon>
        <taxon>Flavobacteriaceae</taxon>
        <taxon>Flavobacterium</taxon>
    </lineage>
</organism>
<dbReference type="InterPro" id="IPR001296">
    <property type="entry name" value="Glyco_trans_1"/>
</dbReference>
<keyword evidence="3" id="KW-0808">Transferase</keyword>
<dbReference type="OrthoDB" id="9765330at2"/>
<evidence type="ECO:0000259" key="2">
    <source>
        <dbReference type="Pfam" id="PF13439"/>
    </source>
</evidence>
<gene>
    <name evidence="3" type="ORF">SAMN02927903_02735</name>
</gene>